<dbReference type="GO" id="GO:0019901">
    <property type="term" value="F:protein kinase binding"/>
    <property type="evidence" value="ECO:0007669"/>
    <property type="project" value="InterPro"/>
</dbReference>
<evidence type="ECO:0000256" key="6">
    <source>
        <dbReference type="SAM" id="MobiDB-lite"/>
    </source>
</evidence>
<dbReference type="Gene3D" id="1.20.58.610">
    <property type="entry name" value="Cdc37, Hsp90 binding domain"/>
    <property type="match status" value="1"/>
</dbReference>
<dbReference type="KEGG" id="zmk:HG535_0F04050"/>
<dbReference type="Pfam" id="PF03234">
    <property type="entry name" value="CDC37_N"/>
    <property type="match status" value="1"/>
</dbReference>
<dbReference type="GO" id="GO:0005737">
    <property type="term" value="C:cytoplasm"/>
    <property type="evidence" value="ECO:0007669"/>
    <property type="project" value="UniProtKB-SubCell"/>
</dbReference>
<dbReference type="SMART" id="SM01070">
    <property type="entry name" value="CDC37_M"/>
    <property type="match status" value="1"/>
</dbReference>
<evidence type="ECO:0000256" key="3">
    <source>
        <dbReference type="ARBA" id="ARBA00022490"/>
    </source>
</evidence>
<feature type="compositionally biased region" description="Polar residues" evidence="6">
    <location>
        <begin position="480"/>
        <end position="490"/>
    </location>
</feature>
<dbReference type="Pfam" id="PF08564">
    <property type="entry name" value="CDC37_C"/>
    <property type="match status" value="1"/>
</dbReference>
<dbReference type="Pfam" id="PF08565">
    <property type="entry name" value="CDC37_M"/>
    <property type="match status" value="1"/>
</dbReference>
<comment type="similarity">
    <text evidence="2">Belongs to the CDC37 family.</text>
</comment>
<evidence type="ECO:0000259" key="8">
    <source>
        <dbReference type="SMART" id="SM01070"/>
    </source>
</evidence>
<dbReference type="InterPro" id="IPR013855">
    <property type="entry name" value="Cdc37_N_dom"/>
</dbReference>
<keyword evidence="4" id="KW-0143">Chaperone</keyword>
<dbReference type="GO" id="GO:0006457">
    <property type="term" value="P:protein folding"/>
    <property type="evidence" value="ECO:0007669"/>
    <property type="project" value="TreeGrafter"/>
</dbReference>
<dbReference type="InterPro" id="IPR013874">
    <property type="entry name" value="Cdc37_Hsp90-bd"/>
</dbReference>
<feature type="region of interest" description="Disordered" evidence="6">
    <location>
        <begin position="471"/>
        <end position="490"/>
    </location>
</feature>
<evidence type="ECO:0000259" key="7">
    <source>
        <dbReference type="SMART" id="SM01069"/>
    </source>
</evidence>
<dbReference type="AlphaFoldDB" id="A0A7H9B5Y0"/>
<comment type="subcellular location">
    <subcellularLocation>
        <location evidence="1">Cytoplasm</location>
    </subcellularLocation>
</comment>
<evidence type="ECO:0000256" key="1">
    <source>
        <dbReference type="ARBA" id="ARBA00004496"/>
    </source>
</evidence>
<dbReference type="GO" id="GO:0050821">
    <property type="term" value="P:protein stabilization"/>
    <property type="evidence" value="ECO:0007669"/>
    <property type="project" value="TreeGrafter"/>
</dbReference>
<name>A0A7H9B5Y0_ZYGMR</name>
<accession>A0A7H9B5Y0</accession>
<keyword evidence="3" id="KW-0963">Cytoplasm</keyword>
<protein>
    <recommendedName>
        <fullName evidence="5">Hsp90 chaperone protein kinase-targeting subunit</fullName>
    </recommendedName>
</protein>
<dbReference type="SUPFAM" id="SSF101391">
    <property type="entry name" value="Hsp90 co-chaperone CDC37"/>
    <property type="match status" value="1"/>
</dbReference>
<keyword evidence="11" id="KW-1185">Reference proteome</keyword>
<dbReference type="SMART" id="SM01071">
    <property type="entry name" value="CDC37_N"/>
    <property type="match status" value="1"/>
</dbReference>
<feature type="domain" description="Cdc37 N-terminal" evidence="9">
    <location>
        <begin position="2"/>
        <end position="183"/>
    </location>
</feature>
<feature type="domain" description="Cdc37 Hsp90 binding" evidence="8">
    <location>
        <begin position="186"/>
        <end position="362"/>
    </location>
</feature>
<gene>
    <name evidence="10" type="ORF">HG535_0F04050</name>
</gene>
<dbReference type="GeneID" id="59237652"/>
<dbReference type="GO" id="GO:0051082">
    <property type="term" value="F:unfolded protein binding"/>
    <property type="evidence" value="ECO:0007669"/>
    <property type="project" value="TreeGrafter"/>
</dbReference>
<dbReference type="InterPro" id="IPR004918">
    <property type="entry name" value="Cdc37"/>
</dbReference>
<dbReference type="GO" id="GO:0031072">
    <property type="term" value="F:heat shock protein binding"/>
    <property type="evidence" value="ECO:0007669"/>
    <property type="project" value="TreeGrafter"/>
</dbReference>
<evidence type="ECO:0000313" key="11">
    <source>
        <dbReference type="Proteomes" id="UP000509704"/>
    </source>
</evidence>
<dbReference type="SMART" id="SM01069">
    <property type="entry name" value="CDC37_C"/>
    <property type="match status" value="1"/>
</dbReference>
<sequence>MPIDYSKWDKIELSDDSDVEVHPNVDKRSFIKWKQQSIHETRMKRSQDIKNLEVQVHMYACLNKRVDKLLANVSDEELGTKESISKYLNGNFDKTEKSEGENVDPDIPSYNEMVEDLFEQLQKDAEKQGRNLKDGSVLRELALEHRKKIDKVTVEAKTKLEELYREKSAHISSDDISTGFDSGFLNKNKEDAKLESTMKEIAANNGAANSTVALPLPPMQFIEYEDVMKLAPETETFGSISSSDYKKSQSYLLDNMPIISEQQKDALMMKAFEYQMSNDEKSAYRVIHQSELLAYIREIYDMKKIGVLKGNEMTEVINVFFKRVIFGNNIAGKQSFLQSVQAKFDHVKKRVKIMEQEQEAEEQGVETIQLKSLDESNELEVNLPDFDSSDPNEMKRVAAFKKLPPKMQDAVSTKNLDTVNEVFAETPIKEAEEYLELFGEADIIGVKALLENEEDFNQLKSEYQKENILEELSIGEQDNGEQVNTTDTVD</sequence>
<organism evidence="10 11">
    <name type="scientific">Zygotorulaspora mrakii</name>
    <name type="common">Zygosaccharomyces mrakii</name>
    <dbReference type="NCBI Taxonomy" id="42260"/>
    <lineage>
        <taxon>Eukaryota</taxon>
        <taxon>Fungi</taxon>
        <taxon>Dikarya</taxon>
        <taxon>Ascomycota</taxon>
        <taxon>Saccharomycotina</taxon>
        <taxon>Saccharomycetes</taxon>
        <taxon>Saccharomycetales</taxon>
        <taxon>Saccharomycetaceae</taxon>
        <taxon>Zygotorulaspora</taxon>
    </lineage>
</organism>
<dbReference type="InterPro" id="IPR013873">
    <property type="entry name" value="Cdc37_C"/>
</dbReference>
<dbReference type="InterPro" id="IPR038189">
    <property type="entry name" value="Cdc37_Hsp90-bd_sf"/>
</dbReference>
<evidence type="ECO:0000256" key="5">
    <source>
        <dbReference type="ARBA" id="ARBA00031396"/>
    </source>
</evidence>
<evidence type="ECO:0000259" key="9">
    <source>
        <dbReference type="SMART" id="SM01071"/>
    </source>
</evidence>
<dbReference type="RefSeq" id="XP_037145619.1">
    <property type="nucleotide sequence ID" value="XM_037289724.1"/>
</dbReference>
<dbReference type="PANTHER" id="PTHR12800">
    <property type="entry name" value="CDC37-RELATED"/>
    <property type="match status" value="1"/>
</dbReference>
<proteinExistence type="inferred from homology"/>
<evidence type="ECO:0000256" key="2">
    <source>
        <dbReference type="ARBA" id="ARBA00006222"/>
    </source>
</evidence>
<dbReference type="PANTHER" id="PTHR12800:SF4">
    <property type="entry name" value="HSP90 CO-CHAPERONE CDC37"/>
    <property type="match status" value="1"/>
</dbReference>
<dbReference type="EMBL" id="CP058609">
    <property type="protein sequence ID" value="QLG73893.1"/>
    <property type="molecule type" value="Genomic_DNA"/>
</dbReference>
<reference evidence="10 11" key="1">
    <citation type="submission" date="2020-07" db="EMBL/GenBank/DDBJ databases">
        <title>The yeast mating-type switching endonuclease HO is a domesticated member of an unorthodox homing genetic element family.</title>
        <authorList>
            <person name="Coughlan A.Y."/>
            <person name="Lombardi L."/>
            <person name="Braun-Galleani S."/>
            <person name="Martos A.R."/>
            <person name="Galeote V."/>
            <person name="Bigey F."/>
            <person name="Dequin S."/>
            <person name="Byrne K.P."/>
            <person name="Wolfe K.H."/>
        </authorList>
    </citation>
    <scope>NUCLEOTIDE SEQUENCE [LARGE SCALE GENOMIC DNA]</scope>
    <source>
        <strain evidence="10 11">NRRL Y-6702</strain>
    </source>
</reference>
<feature type="domain" description="Cdc37 C-terminal" evidence="7">
    <location>
        <begin position="381"/>
        <end position="480"/>
    </location>
</feature>
<dbReference type="Proteomes" id="UP000509704">
    <property type="component" value="Chromosome 6"/>
</dbReference>
<dbReference type="GO" id="GO:0051087">
    <property type="term" value="F:protein-folding chaperone binding"/>
    <property type="evidence" value="ECO:0007669"/>
    <property type="project" value="TreeGrafter"/>
</dbReference>
<evidence type="ECO:0000256" key="4">
    <source>
        <dbReference type="ARBA" id="ARBA00023186"/>
    </source>
</evidence>
<evidence type="ECO:0000313" key="10">
    <source>
        <dbReference type="EMBL" id="QLG73893.1"/>
    </source>
</evidence>
<dbReference type="OrthoDB" id="440202at2759"/>